<accession>A0AAD8XCM4</accession>
<evidence type="ECO:0000313" key="3">
    <source>
        <dbReference type="Proteomes" id="UP001244207"/>
    </source>
</evidence>
<feature type="region of interest" description="Disordered" evidence="1">
    <location>
        <begin position="185"/>
        <end position="217"/>
    </location>
</feature>
<evidence type="ECO:0000313" key="2">
    <source>
        <dbReference type="EMBL" id="KAK1722804.1"/>
    </source>
</evidence>
<dbReference type="RefSeq" id="XP_060362859.1">
    <property type="nucleotide sequence ID" value="XM_060510632.1"/>
</dbReference>
<keyword evidence="3" id="KW-1185">Reference proteome</keyword>
<organism evidence="2 3">
    <name type="scientific">Glomerella acutata</name>
    <name type="common">Colletotrichum acutatum</name>
    <dbReference type="NCBI Taxonomy" id="27357"/>
    <lineage>
        <taxon>Eukaryota</taxon>
        <taxon>Fungi</taxon>
        <taxon>Dikarya</taxon>
        <taxon>Ascomycota</taxon>
        <taxon>Pezizomycotina</taxon>
        <taxon>Sordariomycetes</taxon>
        <taxon>Hypocreomycetidae</taxon>
        <taxon>Glomerellales</taxon>
        <taxon>Glomerellaceae</taxon>
        <taxon>Colletotrichum</taxon>
        <taxon>Colletotrichum acutatum species complex</taxon>
    </lineage>
</organism>
<reference evidence="2" key="1">
    <citation type="submission" date="2021-12" db="EMBL/GenBank/DDBJ databases">
        <title>Comparative genomics, transcriptomics and evolutionary studies reveal genomic signatures of adaptation to plant cell wall in hemibiotrophic fungi.</title>
        <authorList>
            <consortium name="DOE Joint Genome Institute"/>
            <person name="Baroncelli R."/>
            <person name="Diaz J.F."/>
            <person name="Benocci T."/>
            <person name="Peng M."/>
            <person name="Battaglia E."/>
            <person name="Haridas S."/>
            <person name="Andreopoulos W."/>
            <person name="Labutti K."/>
            <person name="Pangilinan J."/>
            <person name="Floch G.L."/>
            <person name="Makela M.R."/>
            <person name="Henrissat B."/>
            <person name="Grigoriev I.V."/>
            <person name="Crouch J.A."/>
            <person name="De Vries R.P."/>
            <person name="Sukno S.A."/>
            <person name="Thon M.R."/>
        </authorList>
    </citation>
    <scope>NUCLEOTIDE SEQUENCE</scope>
    <source>
        <strain evidence="2">CBS 112980</strain>
    </source>
</reference>
<dbReference type="AlphaFoldDB" id="A0AAD8XCM4"/>
<dbReference type="EMBL" id="JAHMHS010000074">
    <property type="protein sequence ID" value="KAK1722804.1"/>
    <property type="molecule type" value="Genomic_DNA"/>
</dbReference>
<evidence type="ECO:0000256" key="1">
    <source>
        <dbReference type="SAM" id="MobiDB-lite"/>
    </source>
</evidence>
<name>A0AAD8XCM4_GLOAC</name>
<gene>
    <name evidence="2" type="ORF">BDZ83DRAFT_653630</name>
</gene>
<dbReference type="GeneID" id="85394531"/>
<sequence>MLGEMGEGKGKPPAKVGWQVRLCRPLLPLGSYHAIIDKVRKDQPDRGVKEGRSYHHSLSACLGIYLSNTFLFSHSDYLNFTQWSHPPLPTIHRKTYSEMDVAFRRVGTPVTEAPEVHASQARSLIKVRSMDGKACQSIPPQPRIRYNTLPYEGQSTRTPIPSLSYSVPITLVAQWAESVSKLPFSPAPRPLSSQPASPKTSTRSFTDDSTSNESQLIPSHLKTELVLTIGHLIALGTSSASPQNTPIRRSQTPSGSYFHVPPPTSESSMIISGPVHLSRSREGKAEKLSRHKRLPLIHHPRGSSLSVFLSYTRGPTTITTPLIP</sequence>
<feature type="compositionally biased region" description="Low complexity" evidence="1">
    <location>
        <begin position="200"/>
        <end position="211"/>
    </location>
</feature>
<comment type="caution">
    <text evidence="2">The sequence shown here is derived from an EMBL/GenBank/DDBJ whole genome shotgun (WGS) entry which is preliminary data.</text>
</comment>
<proteinExistence type="predicted"/>
<protein>
    <submittedName>
        <fullName evidence="2">Uncharacterized protein</fullName>
    </submittedName>
</protein>
<dbReference type="Proteomes" id="UP001244207">
    <property type="component" value="Unassembled WGS sequence"/>
</dbReference>